<evidence type="ECO:0000313" key="2">
    <source>
        <dbReference type="EMBL" id="OWF53230.1"/>
    </source>
</evidence>
<protein>
    <submittedName>
        <fullName evidence="2">Perlucin</fullName>
    </submittedName>
</protein>
<dbReference type="SUPFAM" id="SSF56436">
    <property type="entry name" value="C-type lectin-like"/>
    <property type="match status" value="1"/>
</dbReference>
<comment type="caution">
    <text evidence="2">The sequence shown here is derived from an EMBL/GenBank/DDBJ whole genome shotgun (WGS) entry which is preliminary data.</text>
</comment>
<dbReference type="InterPro" id="IPR016187">
    <property type="entry name" value="CTDL_fold"/>
</dbReference>
<dbReference type="EMBL" id="NEDP02001463">
    <property type="protein sequence ID" value="OWF53230.1"/>
    <property type="molecule type" value="Genomic_DNA"/>
</dbReference>
<dbReference type="InterPro" id="IPR050111">
    <property type="entry name" value="C-type_lectin/snaclec_domain"/>
</dbReference>
<reference evidence="2 3" key="1">
    <citation type="journal article" date="2017" name="Nat. Ecol. Evol.">
        <title>Scallop genome provides insights into evolution of bilaterian karyotype and development.</title>
        <authorList>
            <person name="Wang S."/>
            <person name="Zhang J."/>
            <person name="Jiao W."/>
            <person name="Li J."/>
            <person name="Xun X."/>
            <person name="Sun Y."/>
            <person name="Guo X."/>
            <person name="Huan P."/>
            <person name="Dong B."/>
            <person name="Zhang L."/>
            <person name="Hu X."/>
            <person name="Sun X."/>
            <person name="Wang J."/>
            <person name="Zhao C."/>
            <person name="Wang Y."/>
            <person name="Wang D."/>
            <person name="Huang X."/>
            <person name="Wang R."/>
            <person name="Lv J."/>
            <person name="Li Y."/>
            <person name="Zhang Z."/>
            <person name="Liu B."/>
            <person name="Lu W."/>
            <person name="Hui Y."/>
            <person name="Liang J."/>
            <person name="Zhou Z."/>
            <person name="Hou R."/>
            <person name="Li X."/>
            <person name="Liu Y."/>
            <person name="Li H."/>
            <person name="Ning X."/>
            <person name="Lin Y."/>
            <person name="Zhao L."/>
            <person name="Xing Q."/>
            <person name="Dou J."/>
            <person name="Li Y."/>
            <person name="Mao J."/>
            <person name="Guo H."/>
            <person name="Dou H."/>
            <person name="Li T."/>
            <person name="Mu C."/>
            <person name="Jiang W."/>
            <person name="Fu Q."/>
            <person name="Fu X."/>
            <person name="Miao Y."/>
            <person name="Liu J."/>
            <person name="Yu Q."/>
            <person name="Li R."/>
            <person name="Liao H."/>
            <person name="Li X."/>
            <person name="Kong Y."/>
            <person name="Jiang Z."/>
            <person name="Chourrout D."/>
            <person name="Li R."/>
            <person name="Bao Z."/>
        </authorList>
    </citation>
    <scope>NUCLEOTIDE SEQUENCE [LARGE SCALE GENOMIC DNA]</scope>
    <source>
        <strain evidence="2 3">PY_sf001</strain>
    </source>
</reference>
<dbReference type="SMART" id="SM00034">
    <property type="entry name" value="CLECT"/>
    <property type="match status" value="1"/>
</dbReference>
<gene>
    <name evidence="2" type="ORF">KP79_PYT11552</name>
</gene>
<keyword evidence="3" id="KW-1185">Reference proteome</keyword>
<dbReference type="InterPro" id="IPR016186">
    <property type="entry name" value="C-type_lectin-like/link_sf"/>
</dbReference>
<name>A0A210QWU5_MIZYE</name>
<dbReference type="OrthoDB" id="6128183at2759"/>
<dbReference type="PROSITE" id="PS50041">
    <property type="entry name" value="C_TYPE_LECTIN_2"/>
    <property type="match status" value="1"/>
</dbReference>
<dbReference type="Gene3D" id="3.10.100.10">
    <property type="entry name" value="Mannose-Binding Protein A, subunit A"/>
    <property type="match status" value="1"/>
</dbReference>
<dbReference type="Pfam" id="PF00059">
    <property type="entry name" value="Lectin_C"/>
    <property type="match status" value="1"/>
</dbReference>
<feature type="domain" description="C-type lectin" evidence="1">
    <location>
        <begin position="24"/>
        <end position="144"/>
    </location>
</feature>
<dbReference type="Proteomes" id="UP000242188">
    <property type="component" value="Unassembled WGS sequence"/>
</dbReference>
<organism evidence="2 3">
    <name type="scientific">Mizuhopecten yessoensis</name>
    <name type="common">Japanese scallop</name>
    <name type="synonym">Patinopecten yessoensis</name>
    <dbReference type="NCBI Taxonomy" id="6573"/>
    <lineage>
        <taxon>Eukaryota</taxon>
        <taxon>Metazoa</taxon>
        <taxon>Spiralia</taxon>
        <taxon>Lophotrochozoa</taxon>
        <taxon>Mollusca</taxon>
        <taxon>Bivalvia</taxon>
        <taxon>Autobranchia</taxon>
        <taxon>Pteriomorphia</taxon>
        <taxon>Pectinida</taxon>
        <taxon>Pectinoidea</taxon>
        <taxon>Pectinidae</taxon>
        <taxon>Mizuhopecten</taxon>
    </lineage>
</organism>
<proteinExistence type="predicted"/>
<evidence type="ECO:0000259" key="1">
    <source>
        <dbReference type="PROSITE" id="PS50041"/>
    </source>
</evidence>
<sequence length="155" mass="17101">MLSSELLHDVMANRRGCPSGWVSHTNKCYLLSSFTTSWPTAESYCRTFSAKLAEPMDQSSVNFLSGEVKGSAPLKNTNYYIGGGDLFVEGEWIWMSTQAPISVTNWNTGEPNDLGGQEDCLEIIPPTGLWNDILCSVQQGFICEMDNEYAQSLIG</sequence>
<dbReference type="PANTHER" id="PTHR22803">
    <property type="entry name" value="MANNOSE, PHOSPHOLIPASE, LECTIN RECEPTOR RELATED"/>
    <property type="match status" value="1"/>
</dbReference>
<evidence type="ECO:0000313" key="3">
    <source>
        <dbReference type="Proteomes" id="UP000242188"/>
    </source>
</evidence>
<dbReference type="InterPro" id="IPR001304">
    <property type="entry name" value="C-type_lectin-like"/>
</dbReference>
<accession>A0A210QWU5</accession>
<dbReference type="AlphaFoldDB" id="A0A210QWU5"/>